<comment type="caution">
    <text evidence="2">The sequence shown here is derived from an EMBL/GenBank/DDBJ whole genome shotgun (WGS) entry which is preliminary data.</text>
</comment>
<reference evidence="2 3" key="1">
    <citation type="submission" date="2020-08" db="EMBL/GenBank/DDBJ databases">
        <title>Genomic Encyclopedia of Type Strains, Phase IV (KMG-IV): sequencing the most valuable type-strain genomes for metagenomic binning, comparative biology and taxonomic classification.</title>
        <authorList>
            <person name="Goeker M."/>
        </authorList>
    </citation>
    <scope>NUCLEOTIDE SEQUENCE [LARGE SCALE GENOMIC DNA]</scope>
    <source>
        <strain evidence="2 3">DSM 12252</strain>
    </source>
</reference>
<feature type="region of interest" description="Disordered" evidence="1">
    <location>
        <begin position="1"/>
        <end position="235"/>
    </location>
</feature>
<dbReference type="Proteomes" id="UP000590740">
    <property type="component" value="Unassembled WGS sequence"/>
</dbReference>
<sequence length="235" mass="26318">MNPNTPRPGHLFLAPRTPWGTRAGQQTPSQRQHTDVGGKHPLWGKEQQGLGGQMATEKSEWRNGAERTLDGQGVPRSLSGQLPPPGQPPGGRWQVPHTDLQPYHPQPAPRPPSAIHPMITPPATRAMAEEMRRQRGRPYRIVPKEKGPAGRLLEGLDGDTSHEGRHPGTEEPPDRHWWRRLPTNPEAREDLPNFDAPERHEGDEAQWRFLHPDKNLEAQKLQAVRPKKAAPGSPR</sequence>
<evidence type="ECO:0000313" key="2">
    <source>
        <dbReference type="EMBL" id="MBB5035553.1"/>
    </source>
</evidence>
<proteinExistence type="predicted"/>
<feature type="compositionally biased region" description="Basic and acidic residues" evidence="1">
    <location>
        <begin position="57"/>
        <end position="69"/>
    </location>
</feature>
<feature type="compositionally biased region" description="Basic and acidic residues" evidence="1">
    <location>
        <begin position="186"/>
        <end position="217"/>
    </location>
</feature>
<accession>A0A7W8DMP0</accession>
<evidence type="ECO:0000256" key="1">
    <source>
        <dbReference type="SAM" id="MobiDB-lite"/>
    </source>
</evidence>
<dbReference type="RefSeq" id="WP_184344471.1">
    <property type="nucleotide sequence ID" value="NZ_JACHIG010000019.1"/>
</dbReference>
<feature type="compositionally biased region" description="Basic and acidic residues" evidence="1">
    <location>
        <begin position="159"/>
        <end position="176"/>
    </location>
</feature>
<organism evidence="2 3">
    <name type="scientific">Prosthecobacter vanneervenii</name>
    <dbReference type="NCBI Taxonomy" id="48466"/>
    <lineage>
        <taxon>Bacteria</taxon>
        <taxon>Pseudomonadati</taxon>
        <taxon>Verrucomicrobiota</taxon>
        <taxon>Verrucomicrobiia</taxon>
        <taxon>Verrucomicrobiales</taxon>
        <taxon>Verrucomicrobiaceae</taxon>
        <taxon>Prosthecobacter</taxon>
    </lineage>
</organism>
<keyword evidence="3" id="KW-1185">Reference proteome</keyword>
<dbReference type="EMBL" id="JACHIG010000019">
    <property type="protein sequence ID" value="MBB5035553.1"/>
    <property type="molecule type" value="Genomic_DNA"/>
</dbReference>
<gene>
    <name evidence="2" type="ORF">HNQ65_005166</name>
</gene>
<evidence type="ECO:0000313" key="3">
    <source>
        <dbReference type="Proteomes" id="UP000590740"/>
    </source>
</evidence>
<protein>
    <submittedName>
        <fullName evidence="2">Uncharacterized protein</fullName>
    </submittedName>
</protein>
<feature type="compositionally biased region" description="Pro residues" evidence="1">
    <location>
        <begin position="104"/>
        <end position="114"/>
    </location>
</feature>
<name>A0A7W8DMP0_9BACT</name>
<dbReference type="AlphaFoldDB" id="A0A7W8DMP0"/>